<name>A0A2A7A5G3_9FIRM</name>
<feature type="transmembrane region" description="Helical" evidence="1">
    <location>
        <begin position="31"/>
        <end position="53"/>
    </location>
</feature>
<reference evidence="3" key="2">
    <citation type="submission" date="2017-07" db="EMBL/GenBank/DDBJ databases">
        <authorList>
            <person name="Sun Z.S."/>
            <person name="Albrecht U."/>
            <person name="Echele G."/>
            <person name="Lee C.C."/>
        </authorList>
    </citation>
    <scope>NUCLEOTIDE SEQUENCE</scope>
    <source>
        <strain evidence="2">CNCM I 4546</strain>
        <strain evidence="3">CNCM I 4573</strain>
    </source>
</reference>
<evidence type="ECO:0000256" key="1">
    <source>
        <dbReference type="SAM" id="Phobius"/>
    </source>
</evidence>
<dbReference type="RefSeq" id="WP_005926542.1">
    <property type="nucleotide sequence ID" value="NZ_CABKNH010000001.1"/>
</dbReference>
<keyword evidence="1" id="KW-1133">Transmembrane helix</keyword>
<organism evidence="3 5">
    <name type="scientific">Faecalibacterium prausnitzii</name>
    <dbReference type="NCBI Taxonomy" id="853"/>
    <lineage>
        <taxon>Bacteria</taxon>
        <taxon>Bacillati</taxon>
        <taxon>Bacillota</taxon>
        <taxon>Clostridia</taxon>
        <taxon>Eubacteriales</taxon>
        <taxon>Oscillospiraceae</taxon>
        <taxon>Faecalibacterium</taxon>
    </lineage>
</organism>
<keyword evidence="1" id="KW-0812">Transmembrane</keyword>
<evidence type="ECO:0000313" key="5">
    <source>
        <dbReference type="Proteomes" id="UP000220157"/>
    </source>
</evidence>
<dbReference type="Proteomes" id="UP000219901">
    <property type="component" value="Unassembled WGS sequence"/>
</dbReference>
<proteinExistence type="predicted"/>
<dbReference type="Proteomes" id="UP000220157">
    <property type="component" value="Unassembled WGS sequence"/>
</dbReference>
<sequence length="285" mass="33023">MSNGINQRQNEEKCVAMLAAQRQLYNDAKKLDWTSTVLSVLIPFLLSCILLFVSKDSPVGVISYIVSIVSMIFSFCVSGHIKNEKRMAAFIQQKFDTYVYTMPWNRRIFGDDKNVSSEIAQYSEKILSNNAEKEKLKNWYTVEADRKPLNEGILVCQRENFTWDAGLRKRFRRLSIGVVVLLSGAVLIMGVILNESVIELLCRIAFWAPMLQWLFETVKMLNDDLENLNELDVAINSKEEKSMEDLQDIQKLIYEHRKGCLTIPNFFYGYFKDNDEDRAHRMANM</sequence>
<dbReference type="EMBL" id="NMTW01000053">
    <property type="protein sequence ID" value="PDX74238.1"/>
    <property type="molecule type" value="Genomic_DNA"/>
</dbReference>
<comment type="caution">
    <text evidence="3">The sequence shown here is derived from an EMBL/GenBank/DDBJ whole genome shotgun (WGS) entry which is preliminary data.</text>
</comment>
<keyword evidence="1" id="KW-0472">Membrane</keyword>
<evidence type="ECO:0000313" key="3">
    <source>
        <dbReference type="EMBL" id="PDX74238.1"/>
    </source>
</evidence>
<evidence type="ECO:0000313" key="4">
    <source>
        <dbReference type="Proteomes" id="UP000219901"/>
    </source>
</evidence>
<accession>A0A2A7A5G3</accession>
<feature type="transmembrane region" description="Helical" evidence="1">
    <location>
        <begin position="59"/>
        <end position="77"/>
    </location>
</feature>
<evidence type="ECO:0000313" key="2">
    <source>
        <dbReference type="EMBL" id="PDX71243.1"/>
    </source>
</evidence>
<dbReference type="GeneID" id="75069139"/>
<dbReference type="EMBL" id="NMTV01000071">
    <property type="protein sequence ID" value="PDX71243.1"/>
    <property type="molecule type" value="Genomic_DNA"/>
</dbReference>
<reference evidence="4 5" key="1">
    <citation type="journal article" date="2017" name="Front. Microbiol.">
        <title>New Insights into the Diversity of the Genus Faecalibacterium.</title>
        <authorList>
            <person name="Benevides L."/>
            <person name="Burman S."/>
            <person name="Martin R."/>
            <person name="Robert V."/>
            <person name="Thomas M."/>
            <person name="Miquel S."/>
            <person name="Chain F."/>
            <person name="Sokol H."/>
            <person name="Bermudez-Humaran L.G."/>
            <person name="Morrison M."/>
            <person name="Langella P."/>
            <person name="Azevedo V.A."/>
            <person name="Chatel J.M."/>
            <person name="Soares S."/>
        </authorList>
    </citation>
    <scope>NUCLEOTIDE SEQUENCE [LARGE SCALE GENOMIC DNA]</scope>
    <source>
        <strain evidence="2 4">CNCM I 4546</strain>
        <strain evidence="3 5">CNCM I 4573</strain>
    </source>
</reference>
<dbReference type="InterPro" id="IPR049920">
    <property type="entry name" value="IK1_05631-like"/>
</dbReference>
<dbReference type="AlphaFoldDB" id="A0A2A7A5G3"/>
<feature type="transmembrane region" description="Helical" evidence="1">
    <location>
        <begin position="174"/>
        <end position="193"/>
    </location>
</feature>
<dbReference type="Pfam" id="PF18159">
    <property type="entry name" value="S_4TM"/>
    <property type="match status" value="1"/>
</dbReference>
<gene>
    <name evidence="2" type="ORF">CGS55_13740</name>
    <name evidence="3" type="ORF">CGS56_14470</name>
</gene>
<protein>
    <submittedName>
        <fullName evidence="3">Uncharacterized protein</fullName>
    </submittedName>
</protein>